<evidence type="ECO:0000256" key="9">
    <source>
        <dbReference type="ARBA" id="ARBA00023136"/>
    </source>
</evidence>
<dbReference type="PROSITE" id="PS51794">
    <property type="entry name" value="DAC"/>
    <property type="match status" value="1"/>
</dbReference>
<dbReference type="InterPro" id="IPR050338">
    <property type="entry name" value="DisA"/>
</dbReference>
<dbReference type="SUPFAM" id="SSF143597">
    <property type="entry name" value="YojJ-like"/>
    <property type="match status" value="1"/>
</dbReference>
<evidence type="ECO:0000313" key="12">
    <source>
        <dbReference type="EMBL" id="QEK13686.1"/>
    </source>
</evidence>
<dbReference type="KEGG" id="crs:FQB35_12975"/>
<dbReference type="InterPro" id="IPR014046">
    <property type="entry name" value="C-di-AMP_synthase"/>
</dbReference>
<name>A0A5C0SJ04_CRATE</name>
<organism evidence="12 13">
    <name type="scientific">Crassaminicella thermophila</name>
    <dbReference type="NCBI Taxonomy" id="2599308"/>
    <lineage>
        <taxon>Bacteria</taxon>
        <taxon>Bacillati</taxon>
        <taxon>Bacillota</taxon>
        <taxon>Clostridia</taxon>
        <taxon>Eubacteriales</taxon>
        <taxon>Clostridiaceae</taxon>
        <taxon>Crassaminicella</taxon>
    </lineage>
</organism>
<keyword evidence="4 10" id="KW-0812">Transmembrane</keyword>
<dbReference type="Pfam" id="PF02457">
    <property type="entry name" value="DAC"/>
    <property type="match status" value="1"/>
</dbReference>
<keyword evidence="3 10" id="KW-0808">Transferase</keyword>
<dbReference type="NCBIfam" id="TIGR00159">
    <property type="entry name" value="diadenylate cyclase CdaA"/>
    <property type="match status" value="1"/>
</dbReference>
<dbReference type="InterPro" id="IPR045585">
    <property type="entry name" value="CdaA_N"/>
</dbReference>
<dbReference type="InterPro" id="IPR003390">
    <property type="entry name" value="DNA_integrity_scan_DisA_N"/>
</dbReference>
<dbReference type="PANTHER" id="PTHR34185">
    <property type="entry name" value="DIADENYLATE CYCLASE"/>
    <property type="match status" value="1"/>
</dbReference>
<comment type="subunit">
    <text evidence="10">Probably a homodimer.</text>
</comment>
<accession>A0A5C0SJ04</accession>
<comment type="catalytic activity">
    <reaction evidence="1 10">
        <text>2 ATP = 3',3'-c-di-AMP + 2 diphosphate</text>
        <dbReference type="Rhea" id="RHEA:35655"/>
        <dbReference type="ChEBI" id="CHEBI:30616"/>
        <dbReference type="ChEBI" id="CHEBI:33019"/>
        <dbReference type="ChEBI" id="CHEBI:71500"/>
        <dbReference type="EC" id="2.7.7.85"/>
    </reaction>
</comment>
<keyword evidence="7 10" id="KW-0067">ATP-binding</keyword>
<dbReference type="GO" id="GO:0005524">
    <property type="term" value="F:ATP binding"/>
    <property type="evidence" value="ECO:0007669"/>
    <property type="project" value="UniProtKB-UniRule"/>
</dbReference>
<dbReference type="Gene3D" id="3.40.1700.10">
    <property type="entry name" value="DNA integrity scanning protein, DisA, N-terminal domain"/>
    <property type="match status" value="1"/>
</dbReference>
<dbReference type="EMBL" id="CP042243">
    <property type="protein sequence ID" value="QEK13686.1"/>
    <property type="molecule type" value="Genomic_DNA"/>
</dbReference>
<feature type="domain" description="DAC" evidence="11">
    <location>
        <begin position="84"/>
        <end position="245"/>
    </location>
</feature>
<dbReference type="InterPro" id="IPR036888">
    <property type="entry name" value="DNA_integrity_DisA_N_sf"/>
</dbReference>
<dbReference type="FunFam" id="3.40.1700.10:FF:000002">
    <property type="entry name" value="Diadenylate cyclase"/>
    <property type="match status" value="1"/>
</dbReference>
<evidence type="ECO:0000256" key="5">
    <source>
        <dbReference type="ARBA" id="ARBA00022695"/>
    </source>
</evidence>
<protein>
    <recommendedName>
        <fullName evidence="10">Diadenylate cyclase</fullName>
        <shortName evidence="10">DAC</shortName>
        <ecNumber evidence="10">2.7.7.85</ecNumber>
    </recommendedName>
    <alternativeName>
        <fullName evidence="10">Cyclic-di-AMP synthase</fullName>
        <shortName evidence="10">c-di-AMP synthase</shortName>
    </alternativeName>
</protein>
<dbReference type="AlphaFoldDB" id="A0A5C0SJ04"/>
<evidence type="ECO:0000256" key="6">
    <source>
        <dbReference type="ARBA" id="ARBA00022741"/>
    </source>
</evidence>
<reference evidence="12 13" key="1">
    <citation type="submission" date="2019-07" db="EMBL/GenBank/DDBJ databases">
        <title>Complete genome of Crassaminicella thermophila SY095.</title>
        <authorList>
            <person name="Li X."/>
        </authorList>
    </citation>
    <scope>NUCLEOTIDE SEQUENCE [LARGE SCALE GENOMIC DNA]</scope>
    <source>
        <strain evidence="12 13">SY095</strain>
    </source>
</reference>
<dbReference type="Proteomes" id="UP000324646">
    <property type="component" value="Chromosome"/>
</dbReference>
<evidence type="ECO:0000256" key="2">
    <source>
        <dbReference type="ARBA" id="ARBA00022475"/>
    </source>
</evidence>
<keyword evidence="13" id="KW-1185">Reference proteome</keyword>
<evidence type="ECO:0000259" key="11">
    <source>
        <dbReference type="PROSITE" id="PS51794"/>
    </source>
</evidence>
<evidence type="ECO:0000256" key="4">
    <source>
        <dbReference type="ARBA" id="ARBA00022692"/>
    </source>
</evidence>
<keyword evidence="2 10" id="KW-1003">Cell membrane</keyword>
<dbReference type="HAMAP" id="MF_01499">
    <property type="entry name" value="DacA"/>
    <property type="match status" value="1"/>
</dbReference>
<dbReference type="GO" id="GO:0106408">
    <property type="term" value="F:diadenylate cyclase activity"/>
    <property type="evidence" value="ECO:0007669"/>
    <property type="project" value="UniProtKB-EC"/>
</dbReference>
<keyword evidence="8 10" id="KW-1133">Transmembrane helix</keyword>
<keyword evidence="9 10" id="KW-0472">Membrane</keyword>
<dbReference type="Pfam" id="PF19293">
    <property type="entry name" value="CdaA_N"/>
    <property type="match status" value="1"/>
</dbReference>
<dbReference type="PANTHER" id="PTHR34185:SF1">
    <property type="entry name" value="DIADENYLATE CYCLASE"/>
    <property type="match status" value="1"/>
</dbReference>
<evidence type="ECO:0000256" key="10">
    <source>
        <dbReference type="HAMAP-Rule" id="MF_01499"/>
    </source>
</evidence>
<evidence type="ECO:0000256" key="3">
    <source>
        <dbReference type="ARBA" id="ARBA00022679"/>
    </source>
</evidence>
<gene>
    <name evidence="10" type="primary">dacA</name>
    <name evidence="12" type="ORF">FQB35_12975</name>
</gene>
<proteinExistence type="inferred from homology"/>
<dbReference type="InterPro" id="IPR034701">
    <property type="entry name" value="CdaA"/>
</dbReference>
<dbReference type="PIRSF" id="PIRSF004793">
    <property type="entry name" value="UCP004793"/>
    <property type="match status" value="1"/>
</dbReference>
<dbReference type="EC" id="2.7.7.85" evidence="10"/>
<sequence>MLKEVLEIFSNIGIRDVIDMTIVAFVFYKLLMLIRHTSAEQVLKGLVVLLIATKISELLRLYVTNWILKNAMTLGMIALLIVFQPELRRALEHIGRTKFFTKSIVEMSREDVSNNIEEIVEAVTYLSRKKIGALIVIERETGIGDVMETGTFIHGDISSGLLINIFIPNTPLHDGAVVIRKDKIMAASCVLPLTENPNLSKELGTRHRAGIGITEKCDAVVIMVSEETGSISVAIDGKISRYLDAKTLRSILKNVYKPENQKPLFRWKWRQKDEDYLEKN</sequence>
<dbReference type="GO" id="GO:0006171">
    <property type="term" value="P:cAMP biosynthetic process"/>
    <property type="evidence" value="ECO:0007669"/>
    <property type="project" value="InterPro"/>
</dbReference>
<comment type="similarity">
    <text evidence="10">Belongs to the adenylate cyclase family. DacA/CdaA subfamily.</text>
</comment>
<evidence type="ECO:0000256" key="8">
    <source>
        <dbReference type="ARBA" id="ARBA00022989"/>
    </source>
</evidence>
<evidence type="ECO:0000256" key="7">
    <source>
        <dbReference type="ARBA" id="ARBA00022840"/>
    </source>
</evidence>
<comment type="function">
    <text evidence="10">Catalyzes the condensation of 2 ATP molecules into cyclic di-AMP (c-di-AMP), a second messenger used to regulate differing processes in different bacteria.</text>
</comment>
<keyword evidence="6 10" id="KW-0547">Nucleotide-binding</keyword>
<dbReference type="OrthoDB" id="9807385at2"/>
<dbReference type="GO" id="GO:0004016">
    <property type="term" value="F:adenylate cyclase activity"/>
    <property type="evidence" value="ECO:0007669"/>
    <property type="project" value="UniProtKB-UniRule"/>
</dbReference>
<evidence type="ECO:0000313" key="13">
    <source>
        <dbReference type="Proteomes" id="UP000324646"/>
    </source>
</evidence>
<evidence type="ECO:0000256" key="1">
    <source>
        <dbReference type="ARBA" id="ARBA00000877"/>
    </source>
</evidence>
<keyword evidence="5 10" id="KW-0548">Nucleotidyltransferase</keyword>